<proteinExistence type="inferred from homology"/>
<dbReference type="GO" id="GO:0016324">
    <property type="term" value="C:apical plasma membrane"/>
    <property type="evidence" value="ECO:0007669"/>
    <property type="project" value="TreeGrafter"/>
</dbReference>
<dbReference type="Gene3D" id="3.90.400.10">
    <property type="entry name" value="Oligo-1,6-glucosidase, Domain 2"/>
    <property type="match status" value="1"/>
</dbReference>
<dbReference type="GO" id="GO:0004558">
    <property type="term" value="F:alpha-1,4-glucosidase activity"/>
    <property type="evidence" value="ECO:0007669"/>
    <property type="project" value="UniProtKB-EC"/>
</dbReference>
<keyword evidence="5" id="KW-0378">Hydrolase</keyword>
<sequence length="671" mass="74622">MSEDRETPDGATAGDSLLKPDESKDSVAEVDVSDSRVLAKPDSKVEVKYVNADSQNGDAKIDIENVNVKVFAGMGKEELMRFANDPFWVRTRWILFGLFWLLWLAMLVGAIAIIVLAPRCGKKAQWWERSPLYEVNVRSFKDGSRMADGIGDIQGMRSKLDYIKRDLGVDGVILSSIYPTGSDSSPESVTDFKAIHPNLGTLDEFKELIADMKAKDLRLVLDLVPNHSGKQHKWFQDSIKNISPYKDYYVWSAGKGTNQKNAPPNNWVSVTGGSAWEWNEERNQFYLHQFGTGQPDLNFHNPAVKEEFDGILKYWLGLGVSGFQLRKSAFLVEDDKLQDEKPDSHSRTTHDNYDFYNHKNTKYLYNTFKLVGHWRSLVNNASDENILLVKDEFPLLDFKHDGQPDKSTAAAGDLLQTPDFLQSIPSKIVVTDLSKSIQDAIARTPSHKPAWRLGSESNQRLASKFSSGVAEGLMMVTLLLPGTPIVYYGDEIGLKDINQDVNNRALGPMQWNSSSNAGFTSDAISPWLKGISPAVTNVEAELKAEHSTLKTFRDLVQIRKTMVAVTAGKTNITVLNATRTDGTLANNSILAYTRTKSGNPGVLVAMNPSREELNVDFGHIPGVANELTVHAVTTNFAHKDLQVKSKTQRDAVKLPAESGITFTFVYKGEED</sequence>
<dbReference type="InterPro" id="IPR006047">
    <property type="entry name" value="GH13_cat_dom"/>
</dbReference>
<keyword evidence="7" id="KW-0812">Transmembrane</keyword>
<reference evidence="10" key="1">
    <citation type="submission" date="2025-08" db="UniProtKB">
        <authorList>
            <consortium name="RefSeq"/>
        </authorList>
    </citation>
    <scope>IDENTIFICATION</scope>
    <source>
        <tissue evidence="10">Total insect</tissue>
    </source>
</reference>
<feature type="transmembrane region" description="Helical" evidence="7">
    <location>
        <begin position="93"/>
        <end position="117"/>
    </location>
</feature>
<dbReference type="GO" id="GO:0015173">
    <property type="term" value="F:aromatic amino acid transmembrane transporter activity"/>
    <property type="evidence" value="ECO:0007669"/>
    <property type="project" value="TreeGrafter"/>
</dbReference>
<comment type="similarity">
    <text evidence="2">Belongs to the glycosyl hydrolase 13 family.</text>
</comment>
<dbReference type="OrthoDB" id="204980at2759"/>
<feature type="domain" description="Glycosyl hydrolase family 13 catalytic" evidence="8">
    <location>
        <begin position="134"/>
        <end position="559"/>
    </location>
</feature>
<evidence type="ECO:0000313" key="10">
    <source>
        <dbReference type="RefSeq" id="XP_034250782.1"/>
    </source>
</evidence>
<comment type="catalytic activity">
    <reaction evidence="1">
        <text>Hydrolysis of terminal, non-reducing (1-&gt;4)-linked alpha-D-glucose residues with release of alpha-D-glucose.</text>
        <dbReference type="EC" id="3.2.1.20"/>
    </reaction>
</comment>
<evidence type="ECO:0000256" key="3">
    <source>
        <dbReference type="ARBA" id="ARBA00012741"/>
    </source>
</evidence>
<dbReference type="InterPro" id="IPR031984">
    <property type="entry name" value="SLC3A2_N"/>
</dbReference>
<dbReference type="Gene3D" id="3.20.20.80">
    <property type="entry name" value="Glycosidases"/>
    <property type="match status" value="1"/>
</dbReference>
<protein>
    <recommendedName>
        <fullName evidence="3">alpha-glucosidase</fullName>
        <ecNumber evidence="3">3.2.1.20</ecNumber>
    </recommendedName>
</protein>
<dbReference type="Pfam" id="PF16028">
    <property type="entry name" value="SLC3A2_N"/>
    <property type="match status" value="1"/>
</dbReference>
<feature type="compositionally biased region" description="Basic and acidic residues" evidence="6">
    <location>
        <begin position="18"/>
        <end position="35"/>
    </location>
</feature>
<dbReference type="GO" id="GO:1904273">
    <property type="term" value="P:L-alanine import across plasma membrane"/>
    <property type="evidence" value="ECO:0007669"/>
    <property type="project" value="TreeGrafter"/>
</dbReference>
<dbReference type="KEGG" id="tpal:117651119"/>
<keyword evidence="9" id="KW-1185">Reference proteome</keyword>
<dbReference type="PANTHER" id="PTHR46673:SF1">
    <property type="entry name" value="4F2 CELL-SURFACE ANTIGEN HEAVY CHAIN"/>
    <property type="match status" value="1"/>
</dbReference>
<accession>A0A6P8ZZC9</accession>
<keyword evidence="7" id="KW-0472">Membrane</keyword>
<evidence type="ECO:0000256" key="4">
    <source>
        <dbReference type="ARBA" id="ARBA00023180"/>
    </source>
</evidence>
<dbReference type="GO" id="GO:0015180">
    <property type="term" value="F:L-alanine transmembrane transporter activity"/>
    <property type="evidence" value="ECO:0007669"/>
    <property type="project" value="TreeGrafter"/>
</dbReference>
<dbReference type="SUPFAM" id="SSF51445">
    <property type="entry name" value="(Trans)glycosidases"/>
    <property type="match status" value="1"/>
</dbReference>
<dbReference type="GO" id="GO:0015823">
    <property type="term" value="P:phenylalanine transport"/>
    <property type="evidence" value="ECO:0007669"/>
    <property type="project" value="TreeGrafter"/>
</dbReference>
<evidence type="ECO:0000256" key="2">
    <source>
        <dbReference type="ARBA" id="ARBA00008061"/>
    </source>
</evidence>
<feature type="region of interest" description="Disordered" evidence="6">
    <location>
        <begin position="1"/>
        <end position="35"/>
    </location>
</feature>
<dbReference type="InParanoid" id="A0A6P8ZZC9"/>
<keyword evidence="5" id="KW-0326">Glycosidase</keyword>
<dbReference type="InterPro" id="IPR017853">
    <property type="entry name" value="GH"/>
</dbReference>
<keyword evidence="7" id="KW-1133">Transmembrane helix</keyword>
<dbReference type="SMART" id="SM00642">
    <property type="entry name" value="Aamy"/>
    <property type="match status" value="1"/>
</dbReference>
<dbReference type="Pfam" id="PF00128">
    <property type="entry name" value="Alpha-amylase"/>
    <property type="match status" value="1"/>
</dbReference>
<dbReference type="RefSeq" id="XP_034250782.1">
    <property type="nucleotide sequence ID" value="XM_034394891.1"/>
</dbReference>
<dbReference type="InterPro" id="IPR045857">
    <property type="entry name" value="O16G_dom_2"/>
</dbReference>
<name>A0A6P8ZZC9_THRPL</name>
<evidence type="ECO:0000313" key="9">
    <source>
        <dbReference type="Proteomes" id="UP000515158"/>
    </source>
</evidence>
<dbReference type="GO" id="GO:1903801">
    <property type="term" value="P:L-leucine import across plasma membrane"/>
    <property type="evidence" value="ECO:0007669"/>
    <property type="project" value="TreeGrafter"/>
</dbReference>
<dbReference type="FunFam" id="3.90.400.10:FF:000001">
    <property type="entry name" value="Maltase A3, isoform A"/>
    <property type="match status" value="1"/>
</dbReference>
<dbReference type="Proteomes" id="UP000515158">
    <property type="component" value="Unplaced"/>
</dbReference>
<keyword evidence="4" id="KW-0325">Glycoprotein</keyword>
<dbReference type="PANTHER" id="PTHR46673">
    <property type="entry name" value="4F2 CELL-SURFACE ANTIGEN HEAVY CHAIN"/>
    <property type="match status" value="1"/>
</dbReference>
<dbReference type="AlphaFoldDB" id="A0A6P8ZZC9"/>
<evidence type="ECO:0000256" key="5">
    <source>
        <dbReference type="ARBA" id="ARBA00023295"/>
    </source>
</evidence>
<dbReference type="GO" id="GO:0005975">
    <property type="term" value="P:carbohydrate metabolic process"/>
    <property type="evidence" value="ECO:0007669"/>
    <property type="project" value="InterPro"/>
</dbReference>
<dbReference type="GO" id="GO:0015190">
    <property type="term" value="F:L-leucine transmembrane transporter activity"/>
    <property type="evidence" value="ECO:0007669"/>
    <property type="project" value="TreeGrafter"/>
</dbReference>
<evidence type="ECO:0000256" key="1">
    <source>
        <dbReference type="ARBA" id="ARBA00001657"/>
    </source>
</evidence>
<dbReference type="GeneID" id="117651119"/>
<dbReference type="EC" id="3.2.1.20" evidence="3"/>
<evidence type="ECO:0000256" key="6">
    <source>
        <dbReference type="SAM" id="MobiDB-lite"/>
    </source>
</evidence>
<evidence type="ECO:0000256" key="7">
    <source>
        <dbReference type="SAM" id="Phobius"/>
    </source>
</evidence>
<gene>
    <name evidence="10" type="primary">LOC117651119</name>
</gene>
<dbReference type="GO" id="GO:0016323">
    <property type="term" value="C:basolateral plasma membrane"/>
    <property type="evidence" value="ECO:0007669"/>
    <property type="project" value="TreeGrafter"/>
</dbReference>
<dbReference type="InterPro" id="IPR042280">
    <property type="entry name" value="SLC3A2"/>
</dbReference>
<organism evidence="10">
    <name type="scientific">Thrips palmi</name>
    <name type="common">Melon thrips</name>
    <dbReference type="NCBI Taxonomy" id="161013"/>
    <lineage>
        <taxon>Eukaryota</taxon>
        <taxon>Metazoa</taxon>
        <taxon>Ecdysozoa</taxon>
        <taxon>Arthropoda</taxon>
        <taxon>Hexapoda</taxon>
        <taxon>Insecta</taxon>
        <taxon>Pterygota</taxon>
        <taxon>Neoptera</taxon>
        <taxon>Paraneoptera</taxon>
        <taxon>Thysanoptera</taxon>
        <taxon>Terebrantia</taxon>
        <taxon>Thripoidea</taxon>
        <taxon>Thripidae</taxon>
        <taxon>Thrips</taxon>
    </lineage>
</organism>
<evidence type="ECO:0000259" key="8">
    <source>
        <dbReference type="SMART" id="SM00642"/>
    </source>
</evidence>